<evidence type="ECO:0000256" key="5">
    <source>
        <dbReference type="ARBA" id="ARBA00023015"/>
    </source>
</evidence>
<evidence type="ECO:0000256" key="9">
    <source>
        <dbReference type="PROSITE-ProRule" id="PRU00027"/>
    </source>
</evidence>
<dbReference type="PANTHER" id="PTHR46481">
    <property type="entry name" value="ZINC FINGER BED DOMAIN-CONTAINING PROTEIN 4"/>
    <property type="match status" value="1"/>
</dbReference>
<dbReference type="GO" id="GO:0008270">
    <property type="term" value="F:zinc ion binding"/>
    <property type="evidence" value="ECO:0007669"/>
    <property type="project" value="UniProtKB-KW"/>
</dbReference>
<dbReference type="InterPro" id="IPR003656">
    <property type="entry name" value="Znf_BED"/>
</dbReference>
<feature type="region of interest" description="Disordered" evidence="10">
    <location>
        <begin position="1"/>
        <end position="81"/>
    </location>
</feature>
<comment type="subcellular location">
    <subcellularLocation>
        <location evidence="1">Nucleus</location>
    </subcellularLocation>
</comment>
<dbReference type="GO" id="GO:0046983">
    <property type="term" value="F:protein dimerization activity"/>
    <property type="evidence" value="ECO:0007669"/>
    <property type="project" value="InterPro"/>
</dbReference>
<keyword evidence="6" id="KW-0238">DNA-binding</keyword>
<dbReference type="SUPFAM" id="SSF53098">
    <property type="entry name" value="Ribonuclease H-like"/>
    <property type="match status" value="1"/>
</dbReference>
<keyword evidence="13" id="KW-1185">Reference proteome</keyword>
<feature type="compositionally biased region" description="Low complexity" evidence="10">
    <location>
        <begin position="154"/>
        <end position="166"/>
    </location>
</feature>
<feature type="compositionally biased region" description="Acidic residues" evidence="10">
    <location>
        <begin position="7"/>
        <end position="17"/>
    </location>
</feature>
<reference evidence="12" key="1">
    <citation type="submission" date="2022-07" db="EMBL/GenBank/DDBJ databases">
        <title>Phylogenomic reconstructions and comparative analyses of Kickxellomycotina fungi.</title>
        <authorList>
            <person name="Reynolds N.K."/>
            <person name="Stajich J.E."/>
            <person name="Barry K."/>
            <person name="Grigoriev I.V."/>
            <person name="Crous P."/>
            <person name="Smith M.E."/>
        </authorList>
    </citation>
    <scope>NUCLEOTIDE SEQUENCE</scope>
    <source>
        <strain evidence="12">BCRC 34489</strain>
    </source>
</reference>
<dbReference type="GO" id="GO:0009791">
    <property type="term" value="P:post-embryonic development"/>
    <property type="evidence" value="ECO:0007669"/>
    <property type="project" value="UniProtKB-ARBA"/>
</dbReference>
<keyword evidence="8" id="KW-0539">Nucleus</keyword>
<dbReference type="InterPro" id="IPR052035">
    <property type="entry name" value="ZnF_BED_domain_contain"/>
</dbReference>
<dbReference type="SMART" id="SM00614">
    <property type="entry name" value="ZnF_BED"/>
    <property type="match status" value="1"/>
</dbReference>
<evidence type="ECO:0000256" key="8">
    <source>
        <dbReference type="ARBA" id="ARBA00023242"/>
    </source>
</evidence>
<dbReference type="SUPFAM" id="SSF57667">
    <property type="entry name" value="beta-beta-alpha zinc fingers"/>
    <property type="match status" value="1"/>
</dbReference>
<evidence type="ECO:0000256" key="10">
    <source>
        <dbReference type="SAM" id="MobiDB-lite"/>
    </source>
</evidence>
<evidence type="ECO:0000313" key="13">
    <source>
        <dbReference type="Proteomes" id="UP001140172"/>
    </source>
</evidence>
<keyword evidence="4" id="KW-0862">Zinc</keyword>
<gene>
    <name evidence="12" type="ORF">GGI15_002400</name>
</gene>
<dbReference type="Proteomes" id="UP001140172">
    <property type="component" value="Unassembled WGS sequence"/>
</dbReference>
<feature type="region of interest" description="Disordered" evidence="10">
    <location>
        <begin position="223"/>
        <end position="316"/>
    </location>
</feature>
<accession>A0A9W8LLF2</accession>
<feature type="domain" description="BED-type" evidence="11">
    <location>
        <begin position="176"/>
        <end position="231"/>
    </location>
</feature>
<dbReference type="PANTHER" id="PTHR46481:SF10">
    <property type="entry name" value="ZINC FINGER BED DOMAIN-CONTAINING PROTEIN 39"/>
    <property type="match status" value="1"/>
</dbReference>
<dbReference type="GO" id="GO:0005634">
    <property type="term" value="C:nucleus"/>
    <property type="evidence" value="ECO:0007669"/>
    <property type="project" value="UniProtKB-SubCell"/>
</dbReference>
<keyword evidence="5" id="KW-0805">Transcription regulation</keyword>
<feature type="region of interest" description="Disordered" evidence="10">
    <location>
        <begin position="134"/>
        <end position="175"/>
    </location>
</feature>
<keyword evidence="7" id="KW-0804">Transcription</keyword>
<evidence type="ECO:0000256" key="1">
    <source>
        <dbReference type="ARBA" id="ARBA00004123"/>
    </source>
</evidence>
<dbReference type="GO" id="GO:0003677">
    <property type="term" value="F:DNA binding"/>
    <property type="evidence" value="ECO:0007669"/>
    <property type="project" value="UniProtKB-KW"/>
</dbReference>
<organism evidence="12 13">
    <name type="scientific">Coemansia interrupta</name>
    <dbReference type="NCBI Taxonomy" id="1126814"/>
    <lineage>
        <taxon>Eukaryota</taxon>
        <taxon>Fungi</taxon>
        <taxon>Fungi incertae sedis</taxon>
        <taxon>Zoopagomycota</taxon>
        <taxon>Kickxellomycotina</taxon>
        <taxon>Kickxellomycetes</taxon>
        <taxon>Kickxellales</taxon>
        <taxon>Kickxellaceae</taxon>
        <taxon>Coemansia</taxon>
    </lineage>
</organism>
<dbReference type="OrthoDB" id="1715602at2759"/>
<evidence type="ECO:0000313" key="12">
    <source>
        <dbReference type="EMBL" id="KAJ2783970.1"/>
    </source>
</evidence>
<keyword evidence="3 9" id="KW-0863">Zinc-finger</keyword>
<sequence length="969" mass="102254">MNAQSDLDIDLSSDEEFGGAGAPQNPPGAHYQQQPQPQQQLLQQQYYGQGPTAAKGYGPSSGRRMDFSPTPSPPPPPGSSIYSAAATLASVGSAMDTGAAYGPAPSAQLAAPHPIDNSSNDDAAAAAASIHGAAEPINGNDDASENGFVKDGSAESSSVRHASSPAVGAGGTPVNRSRTSIWVHFTRDPDYATNRRGRCVYCHNYYSCSSGSTGNMWRHIKRSHPEKAAQAAPLATHGSHATPQPRADATLASIDNRPRKRQASLSSPINDHHPSAPVSARSMAAPPYHHAMPPPQQLPASQLNLPHTPSQPAGLYRVLEDPGASSALTAAAAADAAALGHIDPTAAGTESLAQALRMLLSITSRSVGPTAQPTAQSLLTSLLESRSAAAPADGLARPPVPSDADAAHSGRGAAVDPASIAHFVAAVGDAIRANAENTAHPQTQAQKTLAAYVDFMVSELVSVDKMLSPGMQQLVAGLGQGGPAPSGPALVAELTRRREAHVQALRKQLDSLDSRVSVSIGTGRVSGSLHYLSMHAHWTDAAFTRHDELLDSHCVDGPPTSGDIISMFEGTLTSYNLFTKLATVTTNYTREFVEFLNQAETICHARGVSFDLDRNQATCIVSSLLDGKDNLLTSLYGVANAGTSADASMDVDSAAPATTPLGRLRAALRAMRKHDAPGSQQLVEICRARGISLSTLDFDTARPWGSSMALLDSTLPIYSELASLPQGSAAAAISPEDWLALSQIRVLFRVLDLTLSTLAALKADFATIVDLVPVYDTLVDNLQSFLQSSSLHQEVRQSAEALREYLAQCHPFQASPIYRMAPLFDPRLKATYYVDHGLDEAWIGRVMRETRSILSEYATPLAAPANASPTSAASQTFTAAVPEAQQGDIRSQIDAFVQLGKPSATTQNIADGNARLFRRAVQTGRTELDEYLSAPLATPAMPVLSWWRIHNAAFPGLSKLAREYLSIPA</sequence>
<evidence type="ECO:0000256" key="7">
    <source>
        <dbReference type="ARBA" id="ARBA00023163"/>
    </source>
</evidence>
<evidence type="ECO:0000256" key="3">
    <source>
        <dbReference type="ARBA" id="ARBA00022771"/>
    </source>
</evidence>
<dbReference type="Pfam" id="PF02892">
    <property type="entry name" value="zf-BED"/>
    <property type="match status" value="1"/>
</dbReference>
<dbReference type="InterPro" id="IPR008906">
    <property type="entry name" value="HATC_C_dom"/>
</dbReference>
<evidence type="ECO:0000256" key="6">
    <source>
        <dbReference type="ARBA" id="ARBA00023125"/>
    </source>
</evidence>
<dbReference type="Pfam" id="PF05699">
    <property type="entry name" value="Dimer_Tnp_hAT"/>
    <property type="match status" value="1"/>
</dbReference>
<dbReference type="PROSITE" id="PS50808">
    <property type="entry name" value="ZF_BED"/>
    <property type="match status" value="1"/>
</dbReference>
<dbReference type="InterPro" id="IPR012337">
    <property type="entry name" value="RNaseH-like_sf"/>
</dbReference>
<feature type="region of interest" description="Disordered" evidence="10">
    <location>
        <begin position="390"/>
        <end position="410"/>
    </location>
</feature>
<feature type="compositionally biased region" description="Polar residues" evidence="10">
    <location>
        <begin position="298"/>
        <end position="311"/>
    </location>
</feature>
<feature type="compositionally biased region" description="Low complexity" evidence="10">
    <location>
        <begin position="27"/>
        <end position="51"/>
    </location>
</feature>
<protein>
    <recommendedName>
        <fullName evidence="11">BED-type domain-containing protein</fullName>
    </recommendedName>
</protein>
<proteinExistence type="predicted"/>
<keyword evidence="2" id="KW-0479">Metal-binding</keyword>
<evidence type="ECO:0000259" key="11">
    <source>
        <dbReference type="PROSITE" id="PS50808"/>
    </source>
</evidence>
<name>A0A9W8LLF2_9FUNG</name>
<evidence type="ECO:0000256" key="4">
    <source>
        <dbReference type="ARBA" id="ARBA00022833"/>
    </source>
</evidence>
<comment type="caution">
    <text evidence="12">The sequence shown here is derived from an EMBL/GenBank/DDBJ whole genome shotgun (WGS) entry which is preliminary data.</text>
</comment>
<evidence type="ECO:0000256" key="2">
    <source>
        <dbReference type="ARBA" id="ARBA00022723"/>
    </source>
</evidence>
<dbReference type="InterPro" id="IPR036236">
    <property type="entry name" value="Znf_C2H2_sf"/>
</dbReference>
<dbReference type="AlphaFoldDB" id="A0A9W8LLF2"/>
<dbReference type="EMBL" id="JANBUM010000126">
    <property type="protein sequence ID" value="KAJ2783970.1"/>
    <property type="molecule type" value="Genomic_DNA"/>
</dbReference>